<accession>A0A934NIB1</accession>
<evidence type="ECO:0000256" key="8">
    <source>
        <dbReference type="ARBA" id="ARBA00023315"/>
    </source>
</evidence>
<keyword evidence="2" id="KW-1003">Cell membrane</keyword>
<keyword evidence="4 13" id="KW-0812">Transmembrane</keyword>
<gene>
    <name evidence="14" type="ORF">JF888_16075</name>
</gene>
<dbReference type="EMBL" id="JAEKNQ010000064">
    <property type="protein sequence ID" value="MBJ7604672.1"/>
    <property type="molecule type" value="Genomic_DNA"/>
</dbReference>
<sequence length="138" mass="15992">MSELVFAPKRFESERLYERLGVRLFQYYVPTGGRLVMRLAGLKWMGFRDNDLLLPQLDFITRYFEAIHWLALPALAALAFHLYSAGRLSPTLLALALLAILGFTVHPIMLQRYNRIRLRRAQGAAWARRQRRQASTTS</sequence>
<dbReference type="InterPro" id="IPR044021">
    <property type="entry name" value="CrtO"/>
</dbReference>
<evidence type="ECO:0000256" key="10">
    <source>
        <dbReference type="ARBA" id="ARBA00023603"/>
    </source>
</evidence>
<keyword evidence="3" id="KW-0808">Transferase</keyword>
<evidence type="ECO:0000256" key="11">
    <source>
        <dbReference type="ARBA" id="ARBA00023667"/>
    </source>
</evidence>
<evidence type="ECO:0000256" key="7">
    <source>
        <dbReference type="ARBA" id="ARBA00023136"/>
    </source>
</evidence>
<comment type="similarity">
    <text evidence="10">Belongs to the acyltransferase CrtO family.</text>
</comment>
<dbReference type="GO" id="GO:0005886">
    <property type="term" value="C:plasma membrane"/>
    <property type="evidence" value="ECO:0007669"/>
    <property type="project" value="UniProtKB-SubCell"/>
</dbReference>
<keyword evidence="7 13" id="KW-0472">Membrane</keyword>
<feature type="transmembrane region" description="Helical" evidence="13">
    <location>
        <begin position="92"/>
        <end position="110"/>
    </location>
</feature>
<evidence type="ECO:0000256" key="1">
    <source>
        <dbReference type="ARBA" id="ARBA00004162"/>
    </source>
</evidence>
<comment type="pathway">
    <text evidence="9">Carotenoid biosynthesis; staphyloxanthin biosynthesis; staphyloxanthin from farnesyl diphosphate: step 5/5.</text>
</comment>
<name>A0A934NIB1_9BACT</name>
<dbReference type="Proteomes" id="UP000620075">
    <property type="component" value="Unassembled WGS sequence"/>
</dbReference>
<dbReference type="AlphaFoldDB" id="A0A934NIB1"/>
<evidence type="ECO:0000256" key="9">
    <source>
        <dbReference type="ARBA" id="ARBA00023588"/>
    </source>
</evidence>
<evidence type="ECO:0000256" key="12">
    <source>
        <dbReference type="ARBA" id="ARBA00025324"/>
    </source>
</evidence>
<evidence type="ECO:0000256" key="6">
    <source>
        <dbReference type="ARBA" id="ARBA00022989"/>
    </source>
</evidence>
<dbReference type="RefSeq" id="WP_338182664.1">
    <property type="nucleotide sequence ID" value="NZ_JAEKNQ010000064.1"/>
</dbReference>
<evidence type="ECO:0000256" key="4">
    <source>
        <dbReference type="ARBA" id="ARBA00022692"/>
    </source>
</evidence>
<evidence type="ECO:0000313" key="14">
    <source>
        <dbReference type="EMBL" id="MBJ7604672.1"/>
    </source>
</evidence>
<keyword evidence="8" id="KW-0012">Acyltransferase</keyword>
<evidence type="ECO:0000256" key="2">
    <source>
        <dbReference type="ARBA" id="ARBA00022475"/>
    </source>
</evidence>
<keyword evidence="5" id="KW-0732">Signal</keyword>
<comment type="subcellular location">
    <subcellularLocation>
        <location evidence="1">Cell membrane</location>
        <topology evidence="1">Single-pass membrane protein</topology>
    </subcellularLocation>
</comment>
<comment type="caution">
    <text evidence="14">The sequence shown here is derived from an EMBL/GenBank/DDBJ whole genome shotgun (WGS) entry which is preliminary data.</text>
</comment>
<reference evidence="14 15" key="1">
    <citation type="submission" date="2020-10" db="EMBL/GenBank/DDBJ databases">
        <title>Ca. Dormibacterota MAGs.</title>
        <authorList>
            <person name="Montgomery K."/>
        </authorList>
    </citation>
    <scope>NUCLEOTIDE SEQUENCE [LARGE SCALE GENOMIC DNA]</scope>
    <source>
        <strain evidence="14">SC8811_S16_3</strain>
    </source>
</reference>
<evidence type="ECO:0000256" key="5">
    <source>
        <dbReference type="ARBA" id="ARBA00022729"/>
    </source>
</evidence>
<evidence type="ECO:0000256" key="3">
    <source>
        <dbReference type="ARBA" id="ARBA00022679"/>
    </source>
</evidence>
<feature type="transmembrane region" description="Helical" evidence="13">
    <location>
        <begin position="66"/>
        <end position="86"/>
    </location>
</feature>
<evidence type="ECO:0000313" key="15">
    <source>
        <dbReference type="Proteomes" id="UP000620075"/>
    </source>
</evidence>
<protein>
    <recommendedName>
        <fullName evidence="11">Glycosyl-4,4'-diaponeurosporenoate acyltransferase</fullName>
    </recommendedName>
</protein>
<keyword evidence="6 13" id="KW-1133">Transmembrane helix</keyword>
<organism evidence="14 15">
    <name type="scientific">Candidatus Dormiibacter inghamiae</name>
    <dbReference type="NCBI Taxonomy" id="3127013"/>
    <lineage>
        <taxon>Bacteria</taxon>
        <taxon>Bacillati</taxon>
        <taxon>Candidatus Dormiibacterota</taxon>
        <taxon>Candidatus Dormibacteria</taxon>
        <taxon>Candidatus Dormibacterales</taxon>
        <taxon>Candidatus Dormibacteraceae</taxon>
        <taxon>Candidatus Dormiibacter</taxon>
    </lineage>
</organism>
<comment type="function">
    <text evidence="12">Catalyzes the acylation of glycosyl-4,4'-diaponeurosporenoate, i.e. the esterification of glucose at the C6'' position with the carboxyl group of the C(15) fatty acid 12-methyltetradecanoic acid, to yield staphyloxanthin. This is the last step in the biosynthesis of this orange pigment, present in most staphylococci strains.</text>
</comment>
<dbReference type="Pfam" id="PF18927">
    <property type="entry name" value="CrtO"/>
    <property type="match status" value="1"/>
</dbReference>
<dbReference type="GO" id="GO:0016746">
    <property type="term" value="F:acyltransferase activity"/>
    <property type="evidence" value="ECO:0007669"/>
    <property type="project" value="UniProtKB-KW"/>
</dbReference>
<proteinExistence type="inferred from homology"/>
<evidence type="ECO:0000256" key="13">
    <source>
        <dbReference type="SAM" id="Phobius"/>
    </source>
</evidence>